<dbReference type="RefSeq" id="WP_107978382.1">
    <property type="nucleotide sequence ID" value="NZ_BMEZ01000029.1"/>
</dbReference>
<name>A0A2T6ABI1_9RHOB</name>
<comment type="caution">
    <text evidence="2">The sequence shown here is derived from an EMBL/GenBank/DDBJ whole genome shotgun (WGS) entry which is preliminary data.</text>
</comment>
<feature type="compositionally biased region" description="Polar residues" evidence="1">
    <location>
        <begin position="24"/>
        <end position="47"/>
    </location>
</feature>
<reference evidence="2 3" key="1">
    <citation type="submission" date="2018-04" db="EMBL/GenBank/DDBJ databases">
        <title>Genomic Encyclopedia of Archaeal and Bacterial Type Strains, Phase II (KMG-II): from individual species to whole genera.</title>
        <authorList>
            <person name="Goeker M."/>
        </authorList>
    </citation>
    <scope>NUCLEOTIDE SEQUENCE [LARGE SCALE GENOMIC DNA]</scope>
    <source>
        <strain evidence="2 3">DSM 29329</strain>
    </source>
</reference>
<proteinExistence type="predicted"/>
<dbReference type="Pfam" id="PF10009">
    <property type="entry name" value="DUF2252"/>
    <property type="match status" value="1"/>
</dbReference>
<dbReference type="AlphaFoldDB" id="A0A2T6ABI1"/>
<organism evidence="2 3">
    <name type="scientific">Allosediminivita pacifica</name>
    <dbReference type="NCBI Taxonomy" id="1267769"/>
    <lineage>
        <taxon>Bacteria</taxon>
        <taxon>Pseudomonadati</taxon>
        <taxon>Pseudomonadota</taxon>
        <taxon>Alphaproteobacteria</taxon>
        <taxon>Rhodobacterales</taxon>
        <taxon>Paracoccaceae</taxon>
        <taxon>Allosediminivita</taxon>
    </lineage>
</organism>
<keyword evidence="3" id="KW-1185">Reference proteome</keyword>
<dbReference type="InterPro" id="IPR011009">
    <property type="entry name" value="Kinase-like_dom_sf"/>
</dbReference>
<dbReference type="PANTHER" id="PTHR39441">
    <property type="entry name" value="DUF2252 DOMAIN-CONTAINING PROTEIN"/>
    <property type="match status" value="1"/>
</dbReference>
<sequence length="518" mass="57643">MAATKTRNGKTTGTGSKQTSGTSRRASQASGKAKSANTGTNGKSNAKASPGVGTEKATKAEIVQPVVKSEGRVEAFRDLARRVAAGDVIIPPRLFTGLDRRNHVRATLREDHQTRIEDQSHGAKQKFEKLAGSRFAFFRGTQLLFYRDMVGTDGHMPTVLALGDVHPENFGVMPNKDGVPIFSVNDFDEAIYAPFTWDIKRAAVGFWIAAKEEGDLGRGQRRKVVRAFVNGYLDAIEGYASHETEKSDAFRMDNSPKVIRRLFEEAWEEREEWLWDDYLKPSGKGFRADDELQPISSQIETFQKAVNDLAKANKLDVPDRSPELKVKDVCVRHGQGTSSLGLPRYYVLLEGPSKNATDDVIVEFKKARRSALDGLTPPSDFHAGDKGDRIAHGQQVQLAHGDVFFGAVEINGESYMSRERAPFRDDIDLDELSKKTWRKYAHVCGQALAQAHALSDDLGQVDYDVEPSIIAACQPRKLFVEDLLRFTVETADRLKQDHKAFIEDFEAGAFDSIDMIYR</sequence>
<evidence type="ECO:0000313" key="2">
    <source>
        <dbReference type="EMBL" id="PTX41178.1"/>
    </source>
</evidence>
<evidence type="ECO:0000313" key="3">
    <source>
        <dbReference type="Proteomes" id="UP000244069"/>
    </source>
</evidence>
<gene>
    <name evidence="2" type="ORF">C8N44_13119</name>
</gene>
<protein>
    <submittedName>
        <fullName evidence="2">Uncharacterized protein (DUF2252 family)</fullName>
    </submittedName>
</protein>
<dbReference type="SUPFAM" id="SSF56112">
    <property type="entry name" value="Protein kinase-like (PK-like)"/>
    <property type="match status" value="1"/>
</dbReference>
<dbReference type="Proteomes" id="UP000244069">
    <property type="component" value="Unassembled WGS sequence"/>
</dbReference>
<feature type="compositionally biased region" description="Low complexity" evidence="1">
    <location>
        <begin position="1"/>
        <end position="23"/>
    </location>
</feature>
<dbReference type="PANTHER" id="PTHR39441:SF1">
    <property type="entry name" value="DUF2252 DOMAIN-CONTAINING PROTEIN"/>
    <property type="match status" value="1"/>
</dbReference>
<dbReference type="EMBL" id="QBKN01000031">
    <property type="protein sequence ID" value="PTX41178.1"/>
    <property type="molecule type" value="Genomic_DNA"/>
</dbReference>
<accession>A0A2T6ABI1</accession>
<evidence type="ECO:0000256" key="1">
    <source>
        <dbReference type="SAM" id="MobiDB-lite"/>
    </source>
</evidence>
<feature type="region of interest" description="Disordered" evidence="1">
    <location>
        <begin position="1"/>
        <end position="57"/>
    </location>
</feature>
<dbReference type="InterPro" id="IPR018721">
    <property type="entry name" value="DUF2252"/>
</dbReference>
<dbReference type="OrthoDB" id="1491115at2"/>